<keyword evidence="4" id="KW-1003">Cell membrane</keyword>
<evidence type="ECO:0000256" key="9">
    <source>
        <dbReference type="SAM" id="Phobius"/>
    </source>
</evidence>
<feature type="transmembrane region" description="Helical" evidence="9">
    <location>
        <begin position="160"/>
        <end position="180"/>
    </location>
</feature>
<dbReference type="Gene3D" id="1.20.1080.10">
    <property type="entry name" value="Glycerol uptake facilitator protein"/>
    <property type="match status" value="1"/>
</dbReference>
<dbReference type="PANTHER" id="PTHR19139">
    <property type="entry name" value="AQUAPORIN TRANSPORTER"/>
    <property type="match status" value="1"/>
</dbReference>
<evidence type="ECO:0000313" key="10">
    <source>
        <dbReference type="EMBL" id="CAL8131561.1"/>
    </source>
</evidence>
<dbReference type="Proteomes" id="UP001642540">
    <property type="component" value="Unassembled WGS sequence"/>
</dbReference>
<evidence type="ECO:0000256" key="6">
    <source>
        <dbReference type="ARBA" id="ARBA00022989"/>
    </source>
</evidence>
<accession>A0ABP1RNB1</accession>
<gene>
    <name evidence="10" type="ORF">ODALV1_LOCUS24232</name>
</gene>
<feature type="transmembrane region" description="Helical" evidence="9">
    <location>
        <begin position="67"/>
        <end position="90"/>
    </location>
</feature>
<keyword evidence="3 8" id="KW-0813">Transport</keyword>
<protein>
    <recommendedName>
        <fullName evidence="12">Aquaporin AQPAn.G</fullName>
    </recommendedName>
</protein>
<evidence type="ECO:0000313" key="11">
    <source>
        <dbReference type="Proteomes" id="UP001642540"/>
    </source>
</evidence>
<dbReference type="PANTHER" id="PTHR19139:SF199">
    <property type="entry name" value="MIP17260P"/>
    <property type="match status" value="1"/>
</dbReference>
<dbReference type="Pfam" id="PF00230">
    <property type="entry name" value="MIP"/>
    <property type="match status" value="1"/>
</dbReference>
<evidence type="ECO:0000256" key="7">
    <source>
        <dbReference type="ARBA" id="ARBA00023136"/>
    </source>
</evidence>
<evidence type="ECO:0008006" key="12">
    <source>
        <dbReference type="Google" id="ProtNLM"/>
    </source>
</evidence>
<feature type="transmembrane region" description="Helical" evidence="9">
    <location>
        <begin position="111"/>
        <end position="132"/>
    </location>
</feature>
<proteinExistence type="inferred from homology"/>
<dbReference type="EMBL" id="CAXLJM020000088">
    <property type="protein sequence ID" value="CAL8131561.1"/>
    <property type="molecule type" value="Genomic_DNA"/>
</dbReference>
<keyword evidence="5 8" id="KW-0812">Transmembrane</keyword>
<keyword evidence="7 9" id="KW-0472">Membrane</keyword>
<comment type="subcellular location">
    <subcellularLocation>
        <location evidence="1">Cell membrane</location>
        <topology evidence="1">Multi-pass membrane protein</topology>
    </subcellularLocation>
</comment>
<sequence length="217" mass="22457">MPKKMDEVFGLKEVTEQRVPLFKALVAEFLGLLLLVFFGCGTANGAAAGLAPGWGNKDGKQVGLPPDFITCVSLAFGLTIAGAAQAVGHISGGHINPAVTLGVLVSGKMSVIRGVLYMVAQFLGGIVGAALLKACVPDGKDNWPSNHLGANGLQPGVEPIQGLIIEAMVTFVLVLVVYGCCDARRDDVKGSIPLAIGLTVTLSHLLSVSNFLQSHTL</sequence>
<evidence type="ECO:0000256" key="2">
    <source>
        <dbReference type="ARBA" id="ARBA00006175"/>
    </source>
</evidence>
<feature type="transmembrane region" description="Helical" evidence="9">
    <location>
        <begin position="21"/>
        <end position="47"/>
    </location>
</feature>
<dbReference type="SUPFAM" id="SSF81338">
    <property type="entry name" value="Aquaporin-like"/>
    <property type="match status" value="1"/>
</dbReference>
<name>A0ABP1RNB1_9HEXA</name>
<dbReference type="InterPro" id="IPR023271">
    <property type="entry name" value="Aquaporin-like"/>
</dbReference>
<evidence type="ECO:0000256" key="8">
    <source>
        <dbReference type="RuleBase" id="RU000477"/>
    </source>
</evidence>
<evidence type="ECO:0000256" key="1">
    <source>
        <dbReference type="ARBA" id="ARBA00004651"/>
    </source>
</evidence>
<dbReference type="InterPro" id="IPR034294">
    <property type="entry name" value="Aquaporin_transptr"/>
</dbReference>
<comment type="caution">
    <text evidence="10">The sequence shown here is derived from an EMBL/GenBank/DDBJ whole genome shotgun (WGS) entry which is preliminary data.</text>
</comment>
<dbReference type="PROSITE" id="PS00221">
    <property type="entry name" value="MIP"/>
    <property type="match status" value="1"/>
</dbReference>
<organism evidence="10 11">
    <name type="scientific">Orchesella dallaii</name>
    <dbReference type="NCBI Taxonomy" id="48710"/>
    <lineage>
        <taxon>Eukaryota</taxon>
        <taxon>Metazoa</taxon>
        <taxon>Ecdysozoa</taxon>
        <taxon>Arthropoda</taxon>
        <taxon>Hexapoda</taxon>
        <taxon>Collembola</taxon>
        <taxon>Entomobryomorpha</taxon>
        <taxon>Entomobryoidea</taxon>
        <taxon>Orchesellidae</taxon>
        <taxon>Orchesellinae</taxon>
        <taxon>Orchesella</taxon>
    </lineage>
</organism>
<evidence type="ECO:0000256" key="4">
    <source>
        <dbReference type="ARBA" id="ARBA00022475"/>
    </source>
</evidence>
<comment type="similarity">
    <text evidence="2 8">Belongs to the MIP/aquaporin (TC 1.A.8) family.</text>
</comment>
<reference evidence="10 11" key="1">
    <citation type="submission" date="2024-08" db="EMBL/GenBank/DDBJ databases">
        <authorList>
            <person name="Cucini C."/>
            <person name="Frati F."/>
        </authorList>
    </citation>
    <scope>NUCLEOTIDE SEQUENCE [LARGE SCALE GENOMIC DNA]</scope>
</reference>
<dbReference type="InterPro" id="IPR022357">
    <property type="entry name" value="MIP_CS"/>
</dbReference>
<evidence type="ECO:0000256" key="5">
    <source>
        <dbReference type="ARBA" id="ARBA00022692"/>
    </source>
</evidence>
<evidence type="ECO:0000256" key="3">
    <source>
        <dbReference type="ARBA" id="ARBA00022448"/>
    </source>
</evidence>
<keyword evidence="11" id="KW-1185">Reference proteome</keyword>
<keyword evidence="6 9" id="KW-1133">Transmembrane helix</keyword>
<dbReference type="InterPro" id="IPR000425">
    <property type="entry name" value="MIP"/>
</dbReference>
<dbReference type="PRINTS" id="PR00783">
    <property type="entry name" value="MINTRINSICP"/>
</dbReference>